<evidence type="ECO:0000259" key="6">
    <source>
        <dbReference type="Pfam" id="PF07730"/>
    </source>
</evidence>
<feature type="transmembrane region" description="Helical" evidence="4">
    <location>
        <begin position="36"/>
        <end position="55"/>
    </location>
</feature>
<feature type="transmembrane region" description="Helical" evidence="4">
    <location>
        <begin position="91"/>
        <end position="107"/>
    </location>
</feature>
<dbReference type="PANTHER" id="PTHR24421:SF59">
    <property type="entry name" value="OXYGEN SENSOR HISTIDINE KINASE NREB"/>
    <property type="match status" value="1"/>
</dbReference>
<dbReference type="SUPFAM" id="SSF55874">
    <property type="entry name" value="ATPase domain of HSP90 chaperone/DNA topoisomerase II/histidine kinase"/>
    <property type="match status" value="1"/>
</dbReference>
<dbReference type="InterPro" id="IPR011712">
    <property type="entry name" value="Sig_transdc_His_kin_sub3_dim/P"/>
</dbReference>
<organism evidence="7 8">
    <name type="scientific">Candidatus Ruania gallistercoris</name>
    <dbReference type="NCBI Taxonomy" id="2838746"/>
    <lineage>
        <taxon>Bacteria</taxon>
        <taxon>Bacillati</taxon>
        <taxon>Actinomycetota</taxon>
        <taxon>Actinomycetes</taxon>
        <taxon>Micrococcales</taxon>
        <taxon>Ruaniaceae</taxon>
        <taxon>Ruania</taxon>
    </lineage>
</organism>
<protein>
    <submittedName>
        <fullName evidence="7">Sensor histidine kinase</fullName>
    </submittedName>
</protein>
<evidence type="ECO:0000259" key="5">
    <source>
        <dbReference type="Pfam" id="PF02518"/>
    </source>
</evidence>
<gene>
    <name evidence="7" type="ORF">H9815_19825</name>
</gene>
<dbReference type="PANTHER" id="PTHR24421">
    <property type="entry name" value="NITRATE/NITRITE SENSOR PROTEIN NARX-RELATED"/>
    <property type="match status" value="1"/>
</dbReference>
<dbReference type="CDD" id="cd16917">
    <property type="entry name" value="HATPase_UhpB-NarQ-NarX-like"/>
    <property type="match status" value="1"/>
</dbReference>
<evidence type="ECO:0000313" key="7">
    <source>
        <dbReference type="EMBL" id="HIZ38030.1"/>
    </source>
</evidence>
<dbReference type="GO" id="GO:0046983">
    <property type="term" value="F:protein dimerization activity"/>
    <property type="evidence" value="ECO:0007669"/>
    <property type="project" value="InterPro"/>
</dbReference>
<dbReference type="Pfam" id="PF07730">
    <property type="entry name" value="HisKA_3"/>
    <property type="match status" value="1"/>
</dbReference>
<accession>A0A9D2J5Q6</accession>
<comment type="caution">
    <text evidence="7">The sequence shown here is derived from an EMBL/GenBank/DDBJ whole genome shotgun (WGS) entry which is preliminary data.</text>
</comment>
<evidence type="ECO:0000313" key="8">
    <source>
        <dbReference type="Proteomes" id="UP000824037"/>
    </source>
</evidence>
<sequence>MAARAETVLAAGAGLVAVGVVGIAVLAFGMPLSDDPVVTALWWVAYLGYLAVFVLDPDLTRLRPPWSPRVGVLILVLAGLAVWFLAPQLGWSAVLFVVTAGSAGFLVTPAVLAAIVIVQTTAVLVGGVVAGSSAADVAFTGMAYLAFQAFAAIAVLSQRRQIEARAELAAAHTELRATSALLETSSRSAERLRIARDLHDVLGHQLTALALELEVAGHHAEGPAGEHVTRARAVTKDLLGDVRGAVGELRDTPEELGTVLRRVVTGLPGLVVHLDVNLATKVDEPAHTALVRCLQEVVTNTLRHASASRLDVSVTGGGGEVVLRAVDDGIGTARVDPGNGLTGMSERFTALGGSLELESARNRGFTVVARVPLS</sequence>
<name>A0A9D2J5Q6_9MICO</name>
<dbReference type="AlphaFoldDB" id="A0A9D2J5Q6"/>
<feature type="domain" description="Histidine kinase/HSP90-like ATPase" evidence="5">
    <location>
        <begin position="288"/>
        <end position="373"/>
    </location>
</feature>
<evidence type="ECO:0000256" key="1">
    <source>
        <dbReference type="ARBA" id="ARBA00022679"/>
    </source>
</evidence>
<evidence type="ECO:0000256" key="3">
    <source>
        <dbReference type="ARBA" id="ARBA00023012"/>
    </source>
</evidence>
<reference evidence="7" key="2">
    <citation type="submission" date="2021-04" db="EMBL/GenBank/DDBJ databases">
        <authorList>
            <person name="Gilroy R."/>
        </authorList>
    </citation>
    <scope>NUCLEOTIDE SEQUENCE</scope>
    <source>
        <strain evidence="7">ChiGjej4B4-7305</strain>
    </source>
</reference>
<dbReference type="EMBL" id="DXBY01000337">
    <property type="protein sequence ID" value="HIZ38030.1"/>
    <property type="molecule type" value="Genomic_DNA"/>
</dbReference>
<dbReference type="GO" id="GO:0000155">
    <property type="term" value="F:phosphorelay sensor kinase activity"/>
    <property type="evidence" value="ECO:0007669"/>
    <property type="project" value="InterPro"/>
</dbReference>
<dbReference type="InterPro" id="IPR050482">
    <property type="entry name" value="Sensor_HK_TwoCompSys"/>
</dbReference>
<keyword evidence="2 7" id="KW-0418">Kinase</keyword>
<evidence type="ECO:0000256" key="2">
    <source>
        <dbReference type="ARBA" id="ARBA00022777"/>
    </source>
</evidence>
<keyword evidence="3" id="KW-0902">Two-component regulatory system</keyword>
<feature type="domain" description="Signal transduction histidine kinase subgroup 3 dimerisation and phosphoacceptor" evidence="6">
    <location>
        <begin position="190"/>
        <end position="252"/>
    </location>
</feature>
<dbReference type="Pfam" id="PF02518">
    <property type="entry name" value="HATPase_c"/>
    <property type="match status" value="1"/>
</dbReference>
<feature type="transmembrane region" description="Helical" evidence="4">
    <location>
        <begin position="7"/>
        <end position="30"/>
    </location>
</feature>
<dbReference type="InterPro" id="IPR003594">
    <property type="entry name" value="HATPase_dom"/>
</dbReference>
<keyword evidence="4" id="KW-0472">Membrane</keyword>
<reference evidence="7" key="1">
    <citation type="journal article" date="2021" name="PeerJ">
        <title>Extensive microbial diversity within the chicken gut microbiome revealed by metagenomics and culture.</title>
        <authorList>
            <person name="Gilroy R."/>
            <person name="Ravi A."/>
            <person name="Getino M."/>
            <person name="Pursley I."/>
            <person name="Horton D.L."/>
            <person name="Alikhan N.F."/>
            <person name="Baker D."/>
            <person name="Gharbi K."/>
            <person name="Hall N."/>
            <person name="Watson M."/>
            <person name="Adriaenssens E.M."/>
            <person name="Foster-Nyarko E."/>
            <person name="Jarju S."/>
            <person name="Secka A."/>
            <person name="Antonio M."/>
            <person name="Oren A."/>
            <person name="Chaudhuri R.R."/>
            <person name="La Ragione R."/>
            <person name="Hildebrand F."/>
            <person name="Pallen M.J."/>
        </authorList>
    </citation>
    <scope>NUCLEOTIDE SEQUENCE</scope>
    <source>
        <strain evidence="7">ChiGjej4B4-7305</strain>
    </source>
</reference>
<evidence type="ECO:0000256" key="4">
    <source>
        <dbReference type="SAM" id="Phobius"/>
    </source>
</evidence>
<dbReference type="Gene3D" id="1.20.5.1930">
    <property type="match status" value="1"/>
</dbReference>
<keyword evidence="4" id="KW-1133">Transmembrane helix</keyword>
<keyword evidence="1" id="KW-0808">Transferase</keyword>
<feature type="transmembrane region" description="Helical" evidence="4">
    <location>
        <begin position="67"/>
        <end position="85"/>
    </location>
</feature>
<dbReference type="Proteomes" id="UP000824037">
    <property type="component" value="Unassembled WGS sequence"/>
</dbReference>
<keyword evidence="4" id="KW-0812">Transmembrane</keyword>
<proteinExistence type="predicted"/>
<dbReference type="Gene3D" id="3.30.565.10">
    <property type="entry name" value="Histidine kinase-like ATPase, C-terminal domain"/>
    <property type="match status" value="1"/>
</dbReference>
<dbReference type="GO" id="GO:0016020">
    <property type="term" value="C:membrane"/>
    <property type="evidence" value="ECO:0007669"/>
    <property type="project" value="InterPro"/>
</dbReference>
<dbReference type="InterPro" id="IPR036890">
    <property type="entry name" value="HATPase_C_sf"/>
</dbReference>